<comment type="caution">
    <text evidence="4">The sequence shown here is derived from an EMBL/GenBank/DDBJ whole genome shotgun (WGS) entry which is preliminary data.</text>
</comment>
<protein>
    <recommendedName>
        <fullName evidence="6">Membrane-associated protein</fullName>
    </recommendedName>
</protein>
<dbReference type="EMBL" id="CM035427">
    <property type="protein sequence ID" value="KAH7307837.1"/>
    <property type="molecule type" value="Genomic_DNA"/>
</dbReference>
<dbReference type="InterPro" id="IPR013320">
    <property type="entry name" value="ConA-like_dom_sf"/>
</dbReference>
<dbReference type="OrthoDB" id="1968792at2759"/>
<feature type="signal peptide" evidence="3">
    <location>
        <begin position="1"/>
        <end position="29"/>
    </location>
</feature>
<dbReference type="AlphaFoldDB" id="A0A8T2S8M5"/>
<sequence>MKTSTILLSATALLCVVLAGFYAEISANAESFSLQSGKLSSSDLVSVVNGKVDPTNGTLVLDATSGDAQAFYKTPVNVYNLADRSVESFSTFFTLSSNATSGNGTVAFVMVAKPGATPSLTDARKTFTVEFNATCSPGSFSRGGPMSRRGLRGYGGDGYFGGFGGFGVVEYVNDSSVSAQNTSGYGRGWNDTAADGPYFCSQEIPTDIPNATFQYQVVLEYNASTQAVSVGTPSCGTGFIRTTVFDLRNLSDVITGPVYAGFIVTGGGVFSLSQWNFTGNTNTSSVFNLAYLIAPGDVSGNGGGDSGEHQHHHDRGLAKRYIILTAVGGACVAIAAVACLCCCLCMVKKRRSTTCTKSVAKNAHSSGSSAVVFDAVKTHAVHRDTAPLNPQPNSVTSTQTGSWLQPVAPR</sequence>
<evidence type="ECO:0000256" key="3">
    <source>
        <dbReference type="SAM" id="SignalP"/>
    </source>
</evidence>
<evidence type="ECO:0000256" key="1">
    <source>
        <dbReference type="SAM" id="MobiDB-lite"/>
    </source>
</evidence>
<feature type="region of interest" description="Disordered" evidence="1">
    <location>
        <begin position="384"/>
        <end position="410"/>
    </location>
</feature>
<evidence type="ECO:0008006" key="6">
    <source>
        <dbReference type="Google" id="ProtNLM"/>
    </source>
</evidence>
<evidence type="ECO:0000313" key="4">
    <source>
        <dbReference type="EMBL" id="KAH7307837.1"/>
    </source>
</evidence>
<name>A0A8T2S8M5_CERRI</name>
<feature type="transmembrane region" description="Helical" evidence="2">
    <location>
        <begin position="321"/>
        <end position="347"/>
    </location>
</feature>
<keyword evidence="2" id="KW-0472">Membrane</keyword>
<keyword evidence="2" id="KW-1133">Transmembrane helix</keyword>
<reference evidence="4" key="1">
    <citation type="submission" date="2021-08" db="EMBL/GenBank/DDBJ databases">
        <title>WGS assembly of Ceratopteris richardii.</title>
        <authorList>
            <person name="Marchant D.B."/>
            <person name="Chen G."/>
            <person name="Jenkins J."/>
            <person name="Shu S."/>
            <person name="Leebens-Mack J."/>
            <person name="Grimwood J."/>
            <person name="Schmutz J."/>
            <person name="Soltis P."/>
            <person name="Soltis D."/>
            <person name="Chen Z.-H."/>
        </authorList>
    </citation>
    <scope>NUCLEOTIDE SEQUENCE</scope>
    <source>
        <strain evidence="4">Whitten #5841</strain>
        <tissue evidence="4">Leaf</tissue>
    </source>
</reference>
<dbReference type="SUPFAM" id="SSF49899">
    <property type="entry name" value="Concanavalin A-like lectins/glucanases"/>
    <property type="match status" value="1"/>
</dbReference>
<organism evidence="4 5">
    <name type="scientific">Ceratopteris richardii</name>
    <name type="common">Triangle waterfern</name>
    <dbReference type="NCBI Taxonomy" id="49495"/>
    <lineage>
        <taxon>Eukaryota</taxon>
        <taxon>Viridiplantae</taxon>
        <taxon>Streptophyta</taxon>
        <taxon>Embryophyta</taxon>
        <taxon>Tracheophyta</taxon>
        <taxon>Polypodiopsida</taxon>
        <taxon>Polypodiidae</taxon>
        <taxon>Polypodiales</taxon>
        <taxon>Pteridineae</taxon>
        <taxon>Pteridaceae</taxon>
        <taxon>Parkerioideae</taxon>
        <taxon>Ceratopteris</taxon>
    </lineage>
</organism>
<feature type="chain" id="PRO_5035786812" description="Membrane-associated protein" evidence="3">
    <location>
        <begin position="30"/>
        <end position="410"/>
    </location>
</feature>
<keyword evidence="5" id="KW-1185">Reference proteome</keyword>
<evidence type="ECO:0000313" key="5">
    <source>
        <dbReference type="Proteomes" id="UP000825935"/>
    </source>
</evidence>
<accession>A0A8T2S8M5</accession>
<feature type="compositionally biased region" description="Polar residues" evidence="1">
    <location>
        <begin position="391"/>
        <end position="403"/>
    </location>
</feature>
<dbReference type="Gene3D" id="2.60.120.200">
    <property type="match status" value="1"/>
</dbReference>
<proteinExistence type="predicted"/>
<keyword evidence="3" id="KW-0732">Signal</keyword>
<gene>
    <name evidence="4" type="ORF">KP509_22G079800</name>
</gene>
<dbReference type="Proteomes" id="UP000825935">
    <property type="component" value="Chromosome 22"/>
</dbReference>
<evidence type="ECO:0000256" key="2">
    <source>
        <dbReference type="SAM" id="Phobius"/>
    </source>
</evidence>
<keyword evidence="2" id="KW-0812">Transmembrane</keyword>